<sequence length="753" mass="86733">MVTKKASPIFASKEDSNFREALSLYDSKQYKKALKLVDANLKKHSNHAESLALKGCIIFQTNGNKDDARSYIDRAAAKNPNNYLVDHLIGLYYRANENYAEAAKWLSAAMENGSTNKAILRDLSFMQIHIRDYKNLRDSRQQYLEHAPGYRANWTGVAVAHHLNKDYASAVGTLAKIEDIIKDHLTESDMYEQSECVLYKNQLIGESGDFAKALDVLQKDDNSIKDRLSFLEYKAKYLLLLGQKKEASLVYRELLKRNPDNVSYYNLLETALGTTTQSPEIRYKLYQKLSKFYPHSDPPKFLPLTFLPSDSSLFEKAAKDYIIPQLLRGVPATFVNVKPLYKNPAKLKVIESIVKDFYEHDVPKVSNPTVKVWTCYYFAQHYLYQNDLTPASKYIDIAIEHSPTLVELYIIKARIIKHQGDFVKASDVMNEGRLLDLQDRFINSKSTKYLLRANKVNEAIDCISLFTKLDENAVNGCKDLHTMQANWVLEQNDESFNEIVENTEIYRGLALKRFHAVLKNFDIFYNDQFDFHSYCLRRGTPRDYIDTLKWEDKIHTTPIYTRALKGLSELYFEIYEEQQQQQKSKADENDAVVVKKNSKKQKKAKSQLNKKRAELVSKVESEKDDADPFGIKLYHDLIEKDVLESLFELFKPLSEEGKNLRLTWEVLFRIYLLQGKYVLALQAIKSLNKILTRGDSDKKLKQIGEMVLELSTTVTNDSNANVAIVKVVEKGLNSAFPDFEKLSCDEFAKLYNQ</sequence>
<dbReference type="Gene3D" id="1.25.40.1010">
    <property type="match status" value="1"/>
</dbReference>
<dbReference type="PIRSF" id="PIRSF000422">
    <property type="entry name" value="N-terminal-AcTrfase-A_aux_su"/>
    <property type="match status" value="1"/>
</dbReference>
<feature type="compositionally biased region" description="Basic residues" evidence="3">
    <location>
        <begin position="596"/>
        <end position="609"/>
    </location>
</feature>
<dbReference type="InterPro" id="IPR019734">
    <property type="entry name" value="TPR_rpt"/>
</dbReference>
<name>A0A8H6BYY6_CANAX</name>
<evidence type="ECO:0000256" key="2">
    <source>
        <dbReference type="ARBA" id="ARBA00022803"/>
    </source>
</evidence>
<feature type="region of interest" description="Disordered" evidence="3">
    <location>
        <begin position="586"/>
        <end position="609"/>
    </location>
</feature>
<organism evidence="4 5">
    <name type="scientific">Candida albicans</name>
    <name type="common">Yeast</name>
    <dbReference type="NCBI Taxonomy" id="5476"/>
    <lineage>
        <taxon>Eukaryota</taxon>
        <taxon>Fungi</taxon>
        <taxon>Dikarya</taxon>
        <taxon>Ascomycota</taxon>
        <taxon>Saccharomycotina</taxon>
        <taxon>Pichiomycetes</taxon>
        <taxon>Debaryomycetaceae</taxon>
        <taxon>Candida/Lodderomyces clade</taxon>
        <taxon>Candida</taxon>
    </lineage>
</organism>
<dbReference type="AlphaFoldDB" id="A0A8H6BYY6"/>
<keyword evidence="1" id="KW-0677">Repeat</keyword>
<dbReference type="EMBL" id="JABWAD010000034">
    <property type="protein sequence ID" value="KAF6069680.1"/>
    <property type="molecule type" value="Genomic_DNA"/>
</dbReference>
<dbReference type="PANTHER" id="PTHR22767:SF2">
    <property type="entry name" value="N(ALPHA)-ACETYLTRANSFERASE 15_16, ISOFORM A"/>
    <property type="match status" value="1"/>
</dbReference>
<evidence type="ECO:0000313" key="5">
    <source>
        <dbReference type="Proteomes" id="UP000536275"/>
    </source>
</evidence>
<proteinExistence type="predicted"/>
<gene>
    <name evidence="4" type="ORF">FOB64_002935</name>
</gene>
<evidence type="ECO:0000256" key="3">
    <source>
        <dbReference type="SAM" id="MobiDB-lite"/>
    </source>
</evidence>
<dbReference type="Gene3D" id="1.25.40.1040">
    <property type="match status" value="1"/>
</dbReference>
<dbReference type="InterPro" id="IPR011990">
    <property type="entry name" value="TPR-like_helical_dom_sf"/>
</dbReference>
<dbReference type="FunFam" id="1.25.40.1040:FF:000003">
    <property type="entry name" value="N-terminal acetyltransferase A, auxiliary subunit"/>
    <property type="match status" value="1"/>
</dbReference>
<dbReference type="PANTHER" id="PTHR22767">
    <property type="entry name" value="N-TERMINAL ACETYLTRANSFERASE-RELATED"/>
    <property type="match status" value="1"/>
</dbReference>
<dbReference type="InterPro" id="IPR021183">
    <property type="entry name" value="NatA_aux_su"/>
</dbReference>
<keyword evidence="4" id="KW-0675">Receptor</keyword>
<keyword evidence="2" id="KW-0802">TPR repeat</keyword>
<dbReference type="GO" id="GO:0031415">
    <property type="term" value="C:NatA complex"/>
    <property type="evidence" value="ECO:0007669"/>
    <property type="project" value="TreeGrafter"/>
</dbReference>
<dbReference type="Proteomes" id="UP000536275">
    <property type="component" value="Unassembled WGS sequence"/>
</dbReference>
<accession>A0A8H6BYY6</accession>
<dbReference type="Pfam" id="PF12569">
    <property type="entry name" value="NatA_aux_su"/>
    <property type="match status" value="1"/>
</dbReference>
<dbReference type="FunFam" id="1.25.40.1010:FF:000010">
    <property type="entry name" value="Peptide alpha-N-acetyltransferase complex A subunit"/>
    <property type="match status" value="1"/>
</dbReference>
<dbReference type="Pfam" id="PF13432">
    <property type="entry name" value="TPR_16"/>
    <property type="match status" value="1"/>
</dbReference>
<evidence type="ECO:0000313" key="4">
    <source>
        <dbReference type="EMBL" id="KAF6069680.1"/>
    </source>
</evidence>
<dbReference type="SUPFAM" id="SSF48452">
    <property type="entry name" value="TPR-like"/>
    <property type="match status" value="2"/>
</dbReference>
<evidence type="ECO:0000256" key="1">
    <source>
        <dbReference type="ARBA" id="ARBA00022737"/>
    </source>
</evidence>
<comment type="caution">
    <text evidence="4">The sequence shown here is derived from an EMBL/GenBank/DDBJ whole genome shotgun (WGS) entry which is preliminary data.</text>
</comment>
<protein>
    <submittedName>
        <fullName evidence="4">NMDA receptor-regulated protein 1 family protein</fullName>
    </submittedName>
</protein>
<dbReference type="SMART" id="SM00028">
    <property type="entry name" value="TPR"/>
    <property type="match status" value="5"/>
</dbReference>
<reference evidence="4 5" key="1">
    <citation type="submission" date="2020-03" db="EMBL/GenBank/DDBJ databases">
        <title>FDA dAtabase for Regulatory Grade micrObial Sequences (FDA-ARGOS): Supporting development and validation of Infectious Disease Dx tests.</title>
        <authorList>
            <person name="Campos J."/>
            <person name="Goldberg B."/>
            <person name="Tallon L."/>
            <person name="Sadzewicz L."/>
            <person name="Vavikolanu K."/>
            <person name="Mehta A."/>
            <person name="Aluvathingal J."/>
            <person name="Nadendla S."/>
            <person name="Nandy P."/>
            <person name="Geyer C."/>
            <person name="Yan Y."/>
            <person name="Sichtig H."/>
        </authorList>
    </citation>
    <scope>NUCLEOTIDE SEQUENCE [LARGE SCALE GENOMIC DNA]</scope>
    <source>
        <strain evidence="4 5">FDAARGOS_656</strain>
    </source>
</reference>